<dbReference type="AlphaFoldDB" id="A0AA37TAU6"/>
<organism evidence="1 2">
    <name type="scientific">Marinibactrum halimedae</name>
    <dbReference type="NCBI Taxonomy" id="1444977"/>
    <lineage>
        <taxon>Bacteria</taxon>
        <taxon>Pseudomonadati</taxon>
        <taxon>Pseudomonadota</taxon>
        <taxon>Gammaproteobacteria</taxon>
        <taxon>Cellvibrionales</taxon>
        <taxon>Cellvibrionaceae</taxon>
        <taxon>Marinibactrum</taxon>
    </lineage>
</organism>
<keyword evidence="2" id="KW-1185">Reference proteome</keyword>
<dbReference type="EMBL" id="BSPD01000057">
    <property type="protein sequence ID" value="GLS26650.1"/>
    <property type="molecule type" value="Genomic_DNA"/>
</dbReference>
<reference evidence="1 2" key="1">
    <citation type="journal article" date="2014" name="Int. J. Syst. Evol. Microbiol.">
        <title>Complete genome sequence of Corynebacterium casei LMG S-19264T (=DSM 44701T), isolated from a smear-ripened cheese.</title>
        <authorList>
            <consortium name="US DOE Joint Genome Institute (JGI-PGF)"/>
            <person name="Walter F."/>
            <person name="Albersmeier A."/>
            <person name="Kalinowski J."/>
            <person name="Ruckert C."/>
        </authorList>
    </citation>
    <scope>NUCLEOTIDE SEQUENCE [LARGE SCALE GENOMIC DNA]</scope>
    <source>
        <strain evidence="1 2">NBRC 110095</strain>
    </source>
</reference>
<evidence type="ECO:0000313" key="1">
    <source>
        <dbReference type="EMBL" id="GLS26650.1"/>
    </source>
</evidence>
<name>A0AA37TAU6_9GAMM</name>
<protein>
    <submittedName>
        <fullName evidence="1">Uncharacterized protein</fullName>
    </submittedName>
</protein>
<proteinExistence type="predicted"/>
<accession>A0AA37TAU6</accession>
<comment type="caution">
    <text evidence="1">The sequence shown here is derived from an EMBL/GenBank/DDBJ whole genome shotgun (WGS) entry which is preliminary data.</text>
</comment>
<dbReference type="Proteomes" id="UP001156870">
    <property type="component" value="Unassembled WGS sequence"/>
</dbReference>
<sequence>MESKNCPQYCYLKLEIVRNNENIDQALALGNASPGFQAAWVLKNEGDALSELKNLKRLVY</sequence>
<gene>
    <name evidence="1" type="ORF">GCM10007877_23670</name>
</gene>
<evidence type="ECO:0000313" key="2">
    <source>
        <dbReference type="Proteomes" id="UP001156870"/>
    </source>
</evidence>